<evidence type="ECO:0000256" key="6">
    <source>
        <dbReference type="NCBIfam" id="TIGR01280"/>
    </source>
</evidence>
<dbReference type="AlphaFoldDB" id="A0A921MRM6"/>
<dbReference type="GO" id="GO:0006308">
    <property type="term" value="P:DNA catabolic process"/>
    <property type="evidence" value="ECO:0007669"/>
    <property type="project" value="UniProtKB-UniRule"/>
</dbReference>
<dbReference type="GeneID" id="90529760"/>
<evidence type="ECO:0000256" key="3">
    <source>
        <dbReference type="ARBA" id="ARBA00022722"/>
    </source>
</evidence>
<evidence type="ECO:0000313" key="8">
    <source>
        <dbReference type="Proteomes" id="UP000757103"/>
    </source>
</evidence>
<dbReference type="Gene3D" id="1.10.287.1040">
    <property type="entry name" value="Exonuclease VII, small subunit"/>
    <property type="match status" value="1"/>
</dbReference>
<dbReference type="NCBIfam" id="TIGR01280">
    <property type="entry name" value="xseB"/>
    <property type="match status" value="1"/>
</dbReference>
<evidence type="ECO:0000256" key="5">
    <source>
        <dbReference type="ARBA" id="ARBA00022839"/>
    </source>
</evidence>
<dbReference type="GO" id="GO:0008855">
    <property type="term" value="F:exodeoxyribonuclease VII activity"/>
    <property type="evidence" value="ECO:0007669"/>
    <property type="project" value="UniProtKB-UniRule"/>
</dbReference>
<dbReference type="RefSeq" id="WP_025279099.1">
    <property type="nucleotide sequence ID" value="NZ_CAKMIC010000013.1"/>
</dbReference>
<comment type="similarity">
    <text evidence="1">Belongs to the XseB family.</text>
</comment>
<name>A0A921MRM6_9BACT</name>
<dbReference type="InterPro" id="IPR003761">
    <property type="entry name" value="Exonuc_VII_S"/>
</dbReference>
<evidence type="ECO:0000256" key="1">
    <source>
        <dbReference type="ARBA" id="ARBA00009998"/>
    </source>
</evidence>
<evidence type="ECO:0000256" key="4">
    <source>
        <dbReference type="ARBA" id="ARBA00022801"/>
    </source>
</evidence>
<evidence type="ECO:0000313" key="7">
    <source>
        <dbReference type="EMBL" id="HJG89157.1"/>
    </source>
</evidence>
<organism evidence="7 8">
    <name type="scientific">Barnesiella viscericola</name>
    <dbReference type="NCBI Taxonomy" id="397865"/>
    <lineage>
        <taxon>Bacteria</taxon>
        <taxon>Pseudomonadati</taxon>
        <taxon>Bacteroidota</taxon>
        <taxon>Bacteroidia</taxon>
        <taxon>Bacteroidales</taxon>
        <taxon>Barnesiellaceae</taxon>
        <taxon>Barnesiella</taxon>
    </lineage>
</organism>
<keyword evidence="5" id="KW-0269">Exonuclease</keyword>
<evidence type="ECO:0000256" key="2">
    <source>
        <dbReference type="ARBA" id="ARBA00022490"/>
    </source>
</evidence>
<dbReference type="Proteomes" id="UP000757103">
    <property type="component" value="Unassembled WGS sequence"/>
</dbReference>
<reference evidence="7" key="2">
    <citation type="submission" date="2021-09" db="EMBL/GenBank/DDBJ databases">
        <authorList>
            <person name="Gilroy R."/>
        </authorList>
    </citation>
    <scope>NUCLEOTIDE SEQUENCE</scope>
    <source>
        <strain evidence="7">CHK121-7720</strain>
    </source>
</reference>
<dbReference type="InterPro" id="IPR037004">
    <property type="entry name" value="Exonuc_VII_ssu_sf"/>
</dbReference>
<reference evidence="7" key="1">
    <citation type="journal article" date="2021" name="PeerJ">
        <title>Extensive microbial diversity within the chicken gut microbiome revealed by metagenomics and culture.</title>
        <authorList>
            <person name="Gilroy R."/>
            <person name="Ravi A."/>
            <person name="Getino M."/>
            <person name="Pursley I."/>
            <person name="Horton D.L."/>
            <person name="Alikhan N.F."/>
            <person name="Baker D."/>
            <person name="Gharbi K."/>
            <person name="Hall N."/>
            <person name="Watson M."/>
            <person name="Adriaenssens E.M."/>
            <person name="Foster-Nyarko E."/>
            <person name="Jarju S."/>
            <person name="Secka A."/>
            <person name="Antonio M."/>
            <person name="Oren A."/>
            <person name="Chaudhuri R.R."/>
            <person name="La Ragione R."/>
            <person name="Hildebrand F."/>
            <person name="Pallen M.J."/>
        </authorList>
    </citation>
    <scope>NUCLEOTIDE SEQUENCE</scope>
    <source>
        <strain evidence="7">CHK121-7720</strain>
    </source>
</reference>
<protein>
    <recommendedName>
        <fullName evidence="6">Exodeoxyribonuclease VII small subunit</fullName>
        <ecNumber evidence="6">3.1.11.6</ecNumber>
    </recommendedName>
</protein>
<dbReference type="GO" id="GO:0009318">
    <property type="term" value="C:exodeoxyribonuclease VII complex"/>
    <property type="evidence" value="ECO:0007669"/>
    <property type="project" value="UniProtKB-UniRule"/>
</dbReference>
<dbReference type="SUPFAM" id="SSF116842">
    <property type="entry name" value="XseB-like"/>
    <property type="match status" value="1"/>
</dbReference>
<keyword evidence="2" id="KW-0963">Cytoplasm</keyword>
<gene>
    <name evidence="7" type="primary">xseB</name>
    <name evidence="7" type="ORF">K8U91_06775</name>
</gene>
<proteinExistence type="inferred from homology"/>
<sequence>MAKKTEISYAQAITELESIVTKLQNNEYEIDELQKCTARSLELLKFCKSKLFETDEALQKILNELND</sequence>
<dbReference type="Pfam" id="PF02609">
    <property type="entry name" value="Exonuc_VII_S"/>
    <property type="match status" value="1"/>
</dbReference>
<accession>A0A921MRM6</accession>
<comment type="caution">
    <text evidence="7">The sequence shown here is derived from an EMBL/GenBank/DDBJ whole genome shotgun (WGS) entry which is preliminary data.</text>
</comment>
<keyword evidence="4 7" id="KW-0378">Hydrolase</keyword>
<dbReference type="EC" id="3.1.11.6" evidence="6"/>
<dbReference type="EMBL" id="DYUD01000022">
    <property type="protein sequence ID" value="HJG89157.1"/>
    <property type="molecule type" value="Genomic_DNA"/>
</dbReference>
<keyword evidence="3" id="KW-0540">Nuclease</keyword>